<keyword evidence="2" id="KW-1133">Transmembrane helix</keyword>
<name>A0A9D2SFD4_9FIRM</name>
<feature type="transmembrane region" description="Helical" evidence="2">
    <location>
        <begin position="177"/>
        <end position="198"/>
    </location>
</feature>
<evidence type="ECO:0000313" key="5">
    <source>
        <dbReference type="Proteomes" id="UP000826793"/>
    </source>
</evidence>
<reference evidence="4" key="2">
    <citation type="submission" date="2021-04" db="EMBL/GenBank/DDBJ databases">
        <authorList>
            <person name="Gilroy R."/>
        </authorList>
    </citation>
    <scope>NUCLEOTIDE SEQUENCE</scope>
    <source>
        <strain evidence="4">CHK185-1770</strain>
    </source>
</reference>
<evidence type="ECO:0000259" key="3">
    <source>
        <dbReference type="SMART" id="SM00331"/>
    </source>
</evidence>
<dbReference type="Pfam" id="PF19732">
    <property type="entry name" value="SpoIIE_N"/>
    <property type="match status" value="1"/>
</dbReference>
<evidence type="ECO:0000313" key="4">
    <source>
        <dbReference type="EMBL" id="HJB97247.1"/>
    </source>
</evidence>
<feature type="transmembrane region" description="Helical" evidence="2">
    <location>
        <begin position="50"/>
        <end position="76"/>
    </location>
</feature>
<keyword evidence="2" id="KW-0812">Transmembrane</keyword>
<dbReference type="Pfam" id="PF07228">
    <property type="entry name" value="SpoIIE"/>
    <property type="match status" value="1"/>
</dbReference>
<dbReference type="InterPro" id="IPR001932">
    <property type="entry name" value="PPM-type_phosphatase-like_dom"/>
</dbReference>
<keyword evidence="2" id="KW-0472">Membrane</keyword>
<feature type="domain" description="PPM-type phosphatase" evidence="3">
    <location>
        <begin position="573"/>
        <end position="780"/>
    </location>
</feature>
<feature type="transmembrane region" description="Helical" evidence="2">
    <location>
        <begin position="210"/>
        <end position="238"/>
    </location>
</feature>
<dbReference type="InterPro" id="IPR045768">
    <property type="entry name" value="SpoIIE_N"/>
</dbReference>
<reference evidence="4" key="1">
    <citation type="journal article" date="2021" name="PeerJ">
        <title>Extensive microbial diversity within the chicken gut microbiome revealed by metagenomics and culture.</title>
        <authorList>
            <person name="Gilroy R."/>
            <person name="Ravi A."/>
            <person name="Getino M."/>
            <person name="Pursley I."/>
            <person name="Horton D.L."/>
            <person name="Alikhan N.F."/>
            <person name="Baker D."/>
            <person name="Gharbi K."/>
            <person name="Hall N."/>
            <person name="Watson M."/>
            <person name="Adriaenssens E.M."/>
            <person name="Foster-Nyarko E."/>
            <person name="Jarju S."/>
            <person name="Secka A."/>
            <person name="Antonio M."/>
            <person name="Oren A."/>
            <person name="Chaudhuri R.R."/>
            <person name="La Ragione R."/>
            <person name="Hildebrand F."/>
            <person name="Pallen M.J."/>
        </authorList>
    </citation>
    <scope>NUCLEOTIDE SEQUENCE</scope>
    <source>
        <strain evidence="4">CHK185-1770</strain>
    </source>
</reference>
<evidence type="ECO:0000256" key="1">
    <source>
        <dbReference type="ARBA" id="ARBA00022801"/>
    </source>
</evidence>
<dbReference type="PANTHER" id="PTHR43156:SF2">
    <property type="entry name" value="STAGE II SPORULATION PROTEIN E"/>
    <property type="match status" value="1"/>
</dbReference>
<dbReference type="PANTHER" id="PTHR43156">
    <property type="entry name" value="STAGE II SPORULATION PROTEIN E-RELATED"/>
    <property type="match status" value="1"/>
</dbReference>
<proteinExistence type="predicted"/>
<gene>
    <name evidence="4" type="ORF">H9710_01575</name>
</gene>
<dbReference type="SMART" id="SM00331">
    <property type="entry name" value="PP2C_SIG"/>
    <property type="match status" value="1"/>
</dbReference>
<feature type="transmembrane region" description="Helical" evidence="2">
    <location>
        <begin position="269"/>
        <end position="287"/>
    </location>
</feature>
<dbReference type="SUPFAM" id="SSF81606">
    <property type="entry name" value="PP2C-like"/>
    <property type="match status" value="1"/>
</dbReference>
<evidence type="ECO:0000256" key="2">
    <source>
        <dbReference type="SAM" id="Phobius"/>
    </source>
</evidence>
<dbReference type="Gene3D" id="3.60.40.10">
    <property type="entry name" value="PPM-type phosphatase domain"/>
    <property type="match status" value="1"/>
</dbReference>
<dbReference type="InterPro" id="IPR052016">
    <property type="entry name" value="Bact_Sigma-Reg"/>
</dbReference>
<dbReference type="EMBL" id="DWXG01000011">
    <property type="protein sequence ID" value="HJB97247.1"/>
    <property type="molecule type" value="Genomic_DNA"/>
</dbReference>
<feature type="transmembrane region" description="Helical" evidence="2">
    <location>
        <begin position="82"/>
        <end position="100"/>
    </location>
</feature>
<dbReference type="GO" id="GO:0016791">
    <property type="term" value="F:phosphatase activity"/>
    <property type="evidence" value="ECO:0007669"/>
    <property type="project" value="TreeGrafter"/>
</dbReference>
<sequence length="781" mass="83668">MEETRVRQIRSQVEEALSSPYAKQVFLQVFSFLGGMLCARGLVFGKFSPFGVALAASVPRGGLWAAVLGASLGYLLPSAAYIPVRYVGALLAASAIRWSLSELKGVNSHPLFAPVVTFLPLLLTGTTLVFISGSLSYTAALYVAEAFLGAGCAYFLRRAAFLLQGLTGDGKARFQGYLDNGDIAALTVSLGLVVLSFSQITLQGISLGRILMVLMVLVCARLGGIGGGAVAGIAAGVVQGLSTAGLSYLSGAYGLGGLMAGVFSPMGKIATAVAFILSHGVASMQVGAGSQNTILRGAVEVGVATVLYMVLPVSQRLAQLFGTRKDTLSGGALRGNIVLRLRHASQALSQVHTSVEEISQKLSDLCAPNLQGVYDRSVETICAGCSARSVCWRKHKEETMENFRRLTRPLREKGRVDTLDFTEDFSQRCGRAGEMRDEINKNYGRYLLKEAAELRAAQVREVVEEHFQTTAEILDEMAGEFTQYQSFDEEAAQRVAQILQENGVTPLEVCCRLDRFGRMTIEAEVERQRQKRLNRAVFTREISAACGRVFSPPCLSNAGENCRLQMCQRPAYDAARGFSQYSARNGAFCGDCASVFYDGCGRLLAVLSDGMGTGGRAAVDGAMTCAMAESLLKAGIGFDAMLQTVNAALLAKSGDESLATLDIACVDLFTAKAEFHKAGAACTILRRGRKVEVIEASSVPVGIMPQVEFASYSRDLSPGDILVLVSDGVTASGQEWLEDLVLHWDEEENPNLLAQAITDEARHRRSDGHEDDITALALVIR</sequence>
<comment type="caution">
    <text evidence="4">The sequence shown here is derived from an EMBL/GenBank/DDBJ whole genome shotgun (WGS) entry which is preliminary data.</text>
</comment>
<feature type="transmembrane region" description="Helical" evidence="2">
    <location>
        <begin position="137"/>
        <end position="156"/>
    </location>
</feature>
<dbReference type="InterPro" id="IPR036457">
    <property type="entry name" value="PPM-type-like_dom_sf"/>
</dbReference>
<dbReference type="AlphaFoldDB" id="A0A9D2SFD4"/>
<feature type="transmembrane region" description="Helical" evidence="2">
    <location>
        <begin position="294"/>
        <end position="311"/>
    </location>
</feature>
<accession>A0A9D2SFD4</accession>
<protein>
    <submittedName>
        <fullName evidence="4">Serine/threonine-protein phosphatase</fullName>
    </submittedName>
</protein>
<feature type="transmembrane region" description="Helical" evidence="2">
    <location>
        <begin position="25"/>
        <end position="43"/>
    </location>
</feature>
<dbReference type="Proteomes" id="UP000826793">
    <property type="component" value="Unassembled WGS sequence"/>
</dbReference>
<keyword evidence="1" id="KW-0378">Hydrolase</keyword>
<feature type="transmembrane region" description="Helical" evidence="2">
    <location>
        <begin position="112"/>
        <end position="131"/>
    </location>
</feature>
<organism evidence="4 5">
    <name type="scientific">Candidatus Acutalibacter pullicola</name>
    <dbReference type="NCBI Taxonomy" id="2838417"/>
    <lineage>
        <taxon>Bacteria</taxon>
        <taxon>Bacillati</taxon>
        <taxon>Bacillota</taxon>
        <taxon>Clostridia</taxon>
        <taxon>Eubacteriales</taxon>
        <taxon>Acutalibacteraceae</taxon>
        <taxon>Acutalibacter</taxon>
    </lineage>
</organism>